<evidence type="ECO:0000256" key="1">
    <source>
        <dbReference type="SAM" id="SignalP"/>
    </source>
</evidence>
<accession>A0A4P9C648</accession>
<protein>
    <recommendedName>
        <fullName evidence="4">DUF5067 domain-containing protein</fullName>
    </recommendedName>
</protein>
<reference evidence="2 3" key="1">
    <citation type="submission" date="2018-05" db="EMBL/GenBank/DDBJ databases">
        <title>Genome comparison of Eubacterium sp.</title>
        <authorList>
            <person name="Feng Y."/>
            <person name="Sanchez-Andrea I."/>
            <person name="Stams A.J.M."/>
            <person name="De Vos W.M."/>
        </authorList>
    </citation>
    <scope>NUCLEOTIDE SEQUENCE [LARGE SCALE GENOMIC DNA]</scope>
    <source>
        <strain evidence="2 3">YI</strain>
    </source>
</reference>
<dbReference type="Proteomes" id="UP000218387">
    <property type="component" value="Chromosome"/>
</dbReference>
<keyword evidence="1" id="KW-0732">Signal</keyword>
<dbReference type="PROSITE" id="PS51257">
    <property type="entry name" value="PROKAR_LIPOPROTEIN"/>
    <property type="match status" value="1"/>
</dbReference>
<evidence type="ECO:0000313" key="3">
    <source>
        <dbReference type="Proteomes" id="UP000218387"/>
    </source>
</evidence>
<dbReference type="RefSeq" id="WP_096919463.1">
    <property type="nucleotide sequence ID" value="NZ_CP029487.1"/>
</dbReference>
<proteinExistence type="predicted"/>
<dbReference type="AlphaFoldDB" id="A0A4P9C648"/>
<evidence type="ECO:0008006" key="4">
    <source>
        <dbReference type="Google" id="ProtNLM"/>
    </source>
</evidence>
<organism evidence="2 3">
    <name type="scientific">Eubacterium maltosivorans</name>
    <dbReference type="NCBI Taxonomy" id="2041044"/>
    <lineage>
        <taxon>Bacteria</taxon>
        <taxon>Bacillati</taxon>
        <taxon>Bacillota</taxon>
        <taxon>Clostridia</taxon>
        <taxon>Eubacteriales</taxon>
        <taxon>Eubacteriaceae</taxon>
        <taxon>Eubacterium</taxon>
    </lineage>
</organism>
<dbReference type="EMBL" id="CP029487">
    <property type="protein sequence ID" value="QCT70052.1"/>
    <property type="molecule type" value="Genomic_DNA"/>
</dbReference>
<evidence type="ECO:0000313" key="2">
    <source>
        <dbReference type="EMBL" id="QCT70052.1"/>
    </source>
</evidence>
<dbReference type="KEGG" id="emt:CPZ25_001575"/>
<feature type="signal peptide" evidence="1">
    <location>
        <begin position="1"/>
        <end position="24"/>
    </location>
</feature>
<sequence>MKKRLFILLLIVTTLFTVSSCGQSEPLVRFDEGSGLFITYGFVPVDDKNTQIISTAVNNSDYEITDLKVTYGIKDSSHTIEESADSVNSKSSRDLSKVTQSYAHSLDEGKLYISQIDYTVKKDKKAQKITYHPDSDTYDLN</sequence>
<keyword evidence="3" id="KW-1185">Reference proteome</keyword>
<name>A0A4P9C648_EUBML</name>
<feature type="chain" id="PRO_5039366012" description="DUF5067 domain-containing protein" evidence="1">
    <location>
        <begin position="25"/>
        <end position="141"/>
    </location>
</feature>
<gene>
    <name evidence="2" type="ORF">CPZ25_001575</name>
</gene>